<dbReference type="RefSeq" id="WP_188459253.1">
    <property type="nucleotide sequence ID" value="NZ_BMGM01000010.1"/>
</dbReference>
<evidence type="ECO:0000256" key="1">
    <source>
        <dbReference type="ARBA" id="ARBA00023125"/>
    </source>
</evidence>
<protein>
    <submittedName>
        <fullName evidence="4">Transposase</fullName>
    </submittedName>
</protein>
<keyword evidence="5" id="KW-1185">Reference proteome</keyword>
<keyword evidence="1" id="KW-0238">DNA-binding</keyword>
<dbReference type="EMBL" id="BMGM01000010">
    <property type="protein sequence ID" value="GGE42177.1"/>
    <property type="molecule type" value="Genomic_DNA"/>
</dbReference>
<keyword evidence="2" id="KW-0233">DNA recombination</keyword>
<evidence type="ECO:0000313" key="5">
    <source>
        <dbReference type="Proteomes" id="UP000599179"/>
    </source>
</evidence>
<dbReference type="SUPFAM" id="SSF56349">
    <property type="entry name" value="DNA breaking-rejoining enzymes"/>
    <property type="match status" value="1"/>
</dbReference>
<dbReference type="Gene3D" id="1.10.150.130">
    <property type="match status" value="1"/>
</dbReference>
<dbReference type="InterPro" id="IPR013762">
    <property type="entry name" value="Integrase-like_cat_sf"/>
</dbReference>
<evidence type="ECO:0000259" key="3">
    <source>
        <dbReference type="Pfam" id="PF13102"/>
    </source>
</evidence>
<accession>A0ABQ1SIU1</accession>
<reference evidence="5" key="1">
    <citation type="journal article" date="2019" name="Int. J. Syst. Evol. Microbiol.">
        <title>The Global Catalogue of Microorganisms (GCM) 10K type strain sequencing project: providing services to taxonomists for standard genome sequencing and annotation.</title>
        <authorList>
            <consortium name="The Broad Institute Genomics Platform"/>
            <consortium name="The Broad Institute Genome Sequencing Center for Infectious Disease"/>
            <person name="Wu L."/>
            <person name="Ma J."/>
        </authorList>
    </citation>
    <scope>NUCLEOTIDE SEQUENCE [LARGE SCALE GENOMIC DNA]</scope>
    <source>
        <strain evidence="5">CGMCC 1.12931</strain>
    </source>
</reference>
<comment type="caution">
    <text evidence="4">The sequence shown here is derived from an EMBL/GenBank/DDBJ whole genome shotgun (WGS) entry which is preliminary data.</text>
</comment>
<dbReference type="Gene3D" id="1.10.443.10">
    <property type="entry name" value="Intergrase catalytic core"/>
    <property type="match status" value="1"/>
</dbReference>
<sequence length="474" mass="55936">MASVNFIYRSHKENAPLKVRLQDKDVNNDSYQFEANTKIHTSKEFWNGKLKKDKNGKLKDGRNLENYSVLPVRLLSYQKLSGTNLGSQLNEINEKTKNLENFILEKYEQDKPTKENKEWLKSIIKEYYTPKVEKRIYPTILVDFIDFYLQDMKAINELKESKRKRVNTTKNKIIRLQAELNKTYRITDIDDYFKADFVSFSTKYKYSQNTQSGDFQRIKTICKHASKKGLQVNDVIFETDFKITKAKSPKIYLTYEDIDAIKKAELKHDYLENARDWLLISIYTGQRISDFMRFKSDMINTDESGRKFLKFIQQKTGHEMYLPIRSELIDILNKRNGEFPRQISDQKYNDFIKEVCKVAKLNSICEGKKRICLETDKSKATKYDYRDVLGKFEKWELVSSHIGRRTFATLNYSKISTPNLMYFTGHTTEKEFLNYIVLPDKDKANRAYDSFANMDANKTKQRTLEVVRNDAVNQ</sequence>
<gene>
    <name evidence="4" type="ORF">GCM10010832_22670</name>
</gene>
<dbReference type="InterPro" id="IPR011010">
    <property type="entry name" value="DNA_brk_join_enz"/>
</dbReference>
<feature type="domain" description="Phage integrase SAM-like" evidence="3">
    <location>
        <begin position="143"/>
        <end position="234"/>
    </location>
</feature>
<name>A0ABQ1SIU1_9FLAO</name>
<evidence type="ECO:0000256" key="2">
    <source>
        <dbReference type="ARBA" id="ARBA00023172"/>
    </source>
</evidence>
<evidence type="ECO:0000313" key="4">
    <source>
        <dbReference type="EMBL" id="GGE42177.1"/>
    </source>
</evidence>
<dbReference type="Proteomes" id="UP000599179">
    <property type="component" value="Unassembled WGS sequence"/>
</dbReference>
<dbReference type="InterPro" id="IPR010998">
    <property type="entry name" value="Integrase_recombinase_N"/>
</dbReference>
<proteinExistence type="predicted"/>
<organism evidence="4 5">
    <name type="scientific">Psychroflexus planctonicus</name>
    <dbReference type="NCBI Taxonomy" id="1526575"/>
    <lineage>
        <taxon>Bacteria</taxon>
        <taxon>Pseudomonadati</taxon>
        <taxon>Bacteroidota</taxon>
        <taxon>Flavobacteriia</taxon>
        <taxon>Flavobacteriales</taxon>
        <taxon>Flavobacteriaceae</taxon>
        <taxon>Psychroflexus</taxon>
    </lineage>
</organism>
<dbReference type="InterPro" id="IPR025269">
    <property type="entry name" value="SAM-like_dom"/>
</dbReference>
<dbReference type="Pfam" id="PF13102">
    <property type="entry name" value="Phage_int_SAM_5"/>
    <property type="match status" value="1"/>
</dbReference>